<evidence type="ECO:0000256" key="1">
    <source>
        <dbReference type="SAM" id="MobiDB-lite"/>
    </source>
</evidence>
<feature type="compositionally biased region" description="Polar residues" evidence="1">
    <location>
        <begin position="88"/>
        <end position="98"/>
    </location>
</feature>
<dbReference type="AlphaFoldDB" id="A0A0B6WYU3"/>
<feature type="compositionally biased region" description="Low complexity" evidence="1">
    <location>
        <begin position="34"/>
        <end position="47"/>
    </location>
</feature>
<dbReference type="RefSeq" id="WP_041976532.1">
    <property type="nucleotide sequence ID" value="NZ_CBXV010000006.1"/>
</dbReference>
<reference evidence="2 3" key="2">
    <citation type="submission" date="2015-01" db="EMBL/GenBank/DDBJ databases">
        <title>Complete genome sequence of Pyrinomonas methylaliphatogenes type strain K22T.</title>
        <authorList>
            <person name="Lee K.C.Y."/>
            <person name="Power J.F."/>
            <person name="Dunfield P.F."/>
            <person name="Morgan X.C."/>
            <person name="Huttenhower C."/>
            <person name="Stott M.B."/>
        </authorList>
    </citation>
    <scope>NUCLEOTIDE SEQUENCE [LARGE SCALE GENOMIC DNA]</scope>
    <source>
        <strain evidence="2 3">K22</strain>
    </source>
</reference>
<feature type="compositionally biased region" description="Low complexity" evidence="1">
    <location>
        <begin position="253"/>
        <end position="265"/>
    </location>
</feature>
<reference evidence="2 3" key="1">
    <citation type="submission" date="2013-12" db="EMBL/GenBank/DDBJ databases">
        <authorList>
            <person name="Stott M."/>
        </authorList>
    </citation>
    <scope>NUCLEOTIDE SEQUENCE [LARGE SCALE GENOMIC DNA]</scope>
    <source>
        <strain evidence="2 3">K22</strain>
    </source>
</reference>
<name>A0A0B6WYU3_9BACT</name>
<feature type="region of interest" description="Disordered" evidence="1">
    <location>
        <begin position="34"/>
        <end position="101"/>
    </location>
</feature>
<evidence type="ECO:0000313" key="3">
    <source>
        <dbReference type="Proteomes" id="UP000031518"/>
    </source>
</evidence>
<gene>
    <name evidence="2" type="ORF">PYK22_01910</name>
</gene>
<evidence type="ECO:0000313" key="2">
    <source>
        <dbReference type="EMBL" id="CDM65902.1"/>
    </source>
</evidence>
<feature type="compositionally biased region" description="Low complexity" evidence="1">
    <location>
        <begin position="62"/>
        <end position="87"/>
    </location>
</feature>
<sequence length="265" mass="28084">MKNKSAARTLLFSVAIGLAFVFTSVDLVWAQESQGQSGAASSAQQNSSRRRSRNRARRNADQEMSGESSEQGQSQQMSGQAAQAGEQTDLSGTYTGTVNFPDGGLSGEATLTIQGNNFTLTSGGTTRTGRLTAVTTRGYTAVTMQFEGAATGGQTTPMIISLRARRNGDQLTLTSVRGETRQFSFVSGGTEQARRGRGRRGRAAKPAESATPATPAEPGQQSATPAEQATPAQPEQGRATRRNQRRNQRRNANRNANANANTPTP</sequence>
<dbReference type="EMBL" id="CBXV010000006">
    <property type="protein sequence ID" value="CDM65902.1"/>
    <property type="molecule type" value="Genomic_DNA"/>
</dbReference>
<feature type="compositionally biased region" description="Basic residues" evidence="1">
    <location>
        <begin position="48"/>
        <end position="57"/>
    </location>
</feature>
<proteinExistence type="predicted"/>
<accession>A0A0B6WYU3</accession>
<dbReference type="STRING" id="454194.PYK22_01910"/>
<feature type="region of interest" description="Disordered" evidence="1">
    <location>
        <begin position="185"/>
        <end position="265"/>
    </location>
</feature>
<dbReference type="Proteomes" id="UP000031518">
    <property type="component" value="Unassembled WGS sequence"/>
</dbReference>
<organism evidence="2 3">
    <name type="scientific">Pyrinomonas methylaliphatogenes</name>
    <dbReference type="NCBI Taxonomy" id="454194"/>
    <lineage>
        <taxon>Bacteria</taxon>
        <taxon>Pseudomonadati</taxon>
        <taxon>Acidobacteriota</taxon>
        <taxon>Blastocatellia</taxon>
        <taxon>Blastocatellales</taxon>
        <taxon>Pyrinomonadaceae</taxon>
        <taxon>Pyrinomonas</taxon>
    </lineage>
</organism>
<protein>
    <submittedName>
        <fullName evidence="2">Uncharacterized protein</fullName>
    </submittedName>
</protein>
<keyword evidence="3" id="KW-1185">Reference proteome</keyword>
<feature type="compositionally biased region" description="Basic residues" evidence="1">
    <location>
        <begin position="239"/>
        <end position="252"/>
    </location>
</feature>
<feature type="compositionally biased region" description="Low complexity" evidence="1">
    <location>
        <begin position="204"/>
        <end position="236"/>
    </location>
</feature>